<dbReference type="Pfam" id="PF08241">
    <property type="entry name" value="Methyltransf_11"/>
    <property type="match status" value="1"/>
</dbReference>
<reference evidence="2 3" key="1">
    <citation type="submission" date="2019-05" db="EMBL/GenBank/DDBJ databases">
        <title>Verrucobacter flavum gen. nov., sp. nov. a new member of the family Verrucomicrobiaceae.</title>
        <authorList>
            <person name="Szuroczki S."/>
            <person name="Abbaszade G."/>
            <person name="Szabo A."/>
            <person name="Felfoldi T."/>
            <person name="Schumann P."/>
            <person name="Boka K."/>
            <person name="Keki Z."/>
            <person name="Toumi M."/>
            <person name="Toth E."/>
        </authorList>
    </citation>
    <scope>NUCLEOTIDE SEQUENCE [LARGE SCALE GENOMIC DNA]</scope>
    <source>
        <strain evidence="2 3">MG-N-17</strain>
    </source>
</reference>
<evidence type="ECO:0000313" key="2">
    <source>
        <dbReference type="EMBL" id="TLD72567.1"/>
    </source>
</evidence>
<dbReference type="Proteomes" id="UP000306196">
    <property type="component" value="Unassembled WGS sequence"/>
</dbReference>
<feature type="domain" description="Methyltransferase type 11" evidence="1">
    <location>
        <begin position="406"/>
        <end position="454"/>
    </location>
</feature>
<name>A0A5R8KJY4_9BACT</name>
<gene>
    <name evidence="2" type="ORF">FEM03_00385</name>
</gene>
<accession>A0A5R8KJY4</accession>
<sequence length="623" mass="70489">MQSTMTQMDNWSVGFCLERIRVMGPRELWLLGEGGGNWSDDEVNLFAKMGKVFGLKLKLKVRVMSDGMGTEQEQQRARRPWMVIAKSASGAVVKSWVQRFQSVMEKGDAVVWMGWHEVEERRVVLRFQNRHVVEWDAMEGGGAMALCRTQWGRFSMEEKTPELKGWVAALKRGEFERVLEEAESESRPASAYLRGYAMWRMGKLVEACRALRGELALNPGHEPARRLLNQWMEELPEVAMGEGSFRELARRVRVDTLLDDAALHRIWQVGRRVCQMDMAGDFVVVGDEGGGVRGLLEGVVSRYSRGSRAVRSVRADEEVVEVMGLLHVQTSCLVDSGMSLADLMERWREVLPFEDAVMVEGAESGHCRFGKVLKRHYRLNLGCGRRFHEDWVNLDLVPFSEEVVAHDFTVEGLPFGDGSCEAVYHSHVLEHLPREVVPGFLAECRRVLGGGGVLRVVVPDMEGSARLYLEHLQRGLAGDEESCRIHEWMTIEMVDQLGRHRPGGEMMRYWSRCPMPAHAFVVERLGQEVRDALGRLTLEPERTTEGLPTAEEVGRFRTGGEVHQWMYDRLSLPKLLLEAGFDEGRICGAGGSWVEGFAGYELDTDEQGRVRKPESLFLGARRV</sequence>
<dbReference type="InterPro" id="IPR013216">
    <property type="entry name" value="Methyltransf_11"/>
</dbReference>
<dbReference type="GO" id="GO:0008757">
    <property type="term" value="F:S-adenosylmethionine-dependent methyltransferase activity"/>
    <property type="evidence" value="ECO:0007669"/>
    <property type="project" value="InterPro"/>
</dbReference>
<dbReference type="OrthoDB" id="183942at2"/>
<keyword evidence="2" id="KW-0808">Transferase</keyword>
<dbReference type="Gene3D" id="3.40.50.150">
    <property type="entry name" value="Vaccinia Virus protein VP39"/>
    <property type="match status" value="1"/>
</dbReference>
<comment type="caution">
    <text evidence="2">The sequence shown here is derived from an EMBL/GenBank/DDBJ whole genome shotgun (WGS) entry which is preliminary data.</text>
</comment>
<dbReference type="EMBL" id="VAUV01000001">
    <property type="protein sequence ID" value="TLD72567.1"/>
    <property type="molecule type" value="Genomic_DNA"/>
</dbReference>
<dbReference type="SUPFAM" id="SSF53335">
    <property type="entry name" value="S-adenosyl-L-methionine-dependent methyltransferases"/>
    <property type="match status" value="1"/>
</dbReference>
<keyword evidence="3" id="KW-1185">Reference proteome</keyword>
<evidence type="ECO:0000259" key="1">
    <source>
        <dbReference type="Pfam" id="PF08241"/>
    </source>
</evidence>
<dbReference type="AlphaFoldDB" id="A0A5R8KJY4"/>
<evidence type="ECO:0000313" key="3">
    <source>
        <dbReference type="Proteomes" id="UP000306196"/>
    </source>
</evidence>
<protein>
    <submittedName>
        <fullName evidence="2">Methyltransferase domain-containing protein</fullName>
    </submittedName>
</protein>
<organism evidence="2 3">
    <name type="scientific">Phragmitibacter flavus</name>
    <dbReference type="NCBI Taxonomy" id="2576071"/>
    <lineage>
        <taxon>Bacteria</taxon>
        <taxon>Pseudomonadati</taxon>
        <taxon>Verrucomicrobiota</taxon>
        <taxon>Verrucomicrobiia</taxon>
        <taxon>Verrucomicrobiales</taxon>
        <taxon>Verrucomicrobiaceae</taxon>
        <taxon>Phragmitibacter</taxon>
    </lineage>
</organism>
<proteinExistence type="predicted"/>
<dbReference type="GO" id="GO:0032259">
    <property type="term" value="P:methylation"/>
    <property type="evidence" value="ECO:0007669"/>
    <property type="project" value="UniProtKB-KW"/>
</dbReference>
<keyword evidence="2" id="KW-0489">Methyltransferase</keyword>
<dbReference type="InterPro" id="IPR029063">
    <property type="entry name" value="SAM-dependent_MTases_sf"/>
</dbReference>